<proteinExistence type="predicted"/>
<protein>
    <submittedName>
        <fullName evidence="4">BON domain-containing protein</fullName>
    </submittedName>
</protein>
<dbReference type="EMBL" id="JAMPLM010000007">
    <property type="protein sequence ID" value="MEP1058812.1"/>
    <property type="molecule type" value="Genomic_DNA"/>
</dbReference>
<dbReference type="Pfam" id="PF04972">
    <property type="entry name" value="BON"/>
    <property type="match status" value="1"/>
</dbReference>
<evidence type="ECO:0000259" key="3">
    <source>
        <dbReference type="PROSITE" id="PS50914"/>
    </source>
</evidence>
<feature type="region of interest" description="Disordered" evidence="1">
    <location>
        <begin position="25"/>
        <end position="97"/>
    </location>
</feature>
<dbReference type="Proteomes" id="UP001476950">
    <property type="component" value="Unassembled WGS sequence"/>
</dbReference>
<dbReference type="InterPro" id="IPR007055">
    <property type="entry name" value="BON_dom"/>
</dbReference>
<comment type="caution">
    <text evidence="4">The sequence shown here is derived from an EMBL/GenBank/DDBJ whole genome shotgun (WGS) entry which is preliminary data.</text>
</comment>
<keyword evidence="2" id="KW-0732">Signal</keyword>
<organism evidence="4 5">
    <name type="scientific">Stenomitos frigidus AS-A4</name>
    <dbReference type="NCBI Taxonomy" id="2933935"/>
    <lineage>
        <taxon>Bacteria</taxon>
        <taxon>Bacillati</taxon>
        <taxon>Cyanobacteriota</taxon>
        <taxon>Cyanophyceae</taxon>
        <taxon>Leptolyngbyales</taxon>
        <taxon>Leptolyngbyaceae</taxon>
        <taxon>Stenomitos</taxon>
    </lineage>
</organism>
<evidence type="ECO:0000313" key="5">
    <source>
        <dbReference type="Proteomes" id="UP001476950"/>
    </source>
</evidence>
<feature type="compositionally biased region" description="Polar residues" evidence="1">
    <location>
        <begin position="25"/>
        <end position="51"/>
    </location>
</feature>
<evidence type="ECO:0000313" key="4">
    <source>
        <dbReference type="EMBL" id="MEP1058812.1"/>
    </source>
</evidence>
<accession>A0ABV0KHU4</accession>
<evidence type="ECO:0000256" key="1">
    <source>
        <dbReference type="SAM" id="MobiDB-lite"/>
    </source>
</evidence>
<feature type="domain" description="BON" evidence="3">
    <location>
        <begin position="78"/>
        <end position="148"/>
    </location>
</feature>
<dbReference type="PROSITE" id="PS51257">
    <property type="entry name" value="PROKAR_LIPOPROTEIN"/>
    <property type="match status" value="1"/>
</dbReference>
<dbReference type="RefSeq" id="WP_190448151.1">
    <property type="nucleotide sequence ID" value="NZ_JAMPLM010000007.1"/>
</dbReference>
<name>A0ABV0KHU4_9CYAN</name>
<gene>
    <name evidence="4" type="ORF">NDI38_10225</name>
</gene>
<feature type="signal peptide" evidence="2">
    <location>
        <begin position="1"/>
        <end position="21"/>
    </location>
</feature>
<evidence type="ECO:0000256" key="2">
    <source>
        <dbReference type="SAM" id="SignalP"/>
    </source>
</evidence>
<feature type="chain" id="PRO_5045216562" evidence="2">
    <location>
        <begin position="22"/>
        <end position="153"/>
    </location>
</feature>
<dbReference type="PROSITE" id="PS50914">
    <property type="entry name" value="BON"/>
    <property type="match status" value="1"/>
</dbReference>
<keyword evidence="5" id="KW-1185">Reference proteome</keyword>
<dbReference type="Gene3D" id="3.30.1340.30">
    <property type="match status" value="1"/>
</dbReference>
<reference evidence="4 5" key="1">
    <citation type="submission" date="2022-04" db="EMBL/GenBank/DDBJ databases">
        <title>Positive selection, recombination, and allopatry shape intraspecific diversity of widespread and dominant cyanobacteria.</title>
        <authorList>
            <person name="Wei J."/>
            <person name="Shu W."/>
            <person name="Hu C."/>
        </authorList>
    </citation>
    <scope>NUCLEOTIDE SEQUENCE [LARGE SCALE GENOMIC DNA]</scope>
    <source>
        <strain evidence="4 5">AS-A4</strain>
    </source>
</reference>
<sequence>MKKIMPLLLGGFLLVSTVACNNAKTTSDAPNATNNSGQVPNTQEAQTAKNDATNDVRKKQIESDIRAREQRNDAGGNQDKRTDGDLQSEVRGKLEANIPNSKLTVDSKEGVVTVAGSVPTQAQLAKIEPLAKEIKGVKSVAVKAKVAAPAKTN</sequence>
<feature type="compositionally biased region" description="Basic and acidic residues" evidence="1">
    <location>
        <begin position="52"/>
        <end position="94"/>
    </location>
</feature>